<dbReference type="Proteomes" id="UP000179588">
    <property type="component" value="Unassembled WGS sequence"/>
</dbReference>
<dbReference type="AlphaFoldDB" id="A0A1S1HKG0"/>
<evidence type="ECO:0000313" key="3">
    <source>
        <dbReference type="Proteomes" id="UP000179588"/>
    </source>
</evidence>
<evidence type="ECO:0008006" key="4">
    <source>
        <dbReference type="Google" id="ProtNLM"/>
    </source>
</evidence>
<dbReference type="GeneID" id="92279353"/>
<reference evidence="1" key="2">
    <citation type="submission" date="2024-02" db="EMBL/GenBank/DDBJ databases">
        <authorList>
            <consortium name="Clinical and Environmental Microbiology Branch: Whole genome sequencing antimicrobial resistance pathogens in the healthcare setting"/>
        </authorList>
    </citation>
    <scope>NUCLEOTIDE SEQUENCE</scope>
    <source>
        <strain evidence="1">2021GO-0154</strain>
    </source>
</reference>
<keyword evidence="3" id="KW-1185">Reference proteome</keyword>
<accession>A0A1S1HKG0</accession>
<comment type="caution">
    <text evidence="2">The sequence shown here is derived from an EMBL/GenBank/DDBJ whole genome shotgun (WGS) entry which is preliminary data.</text>
</comment>
<dbReference type="RefSeq" id="WP_070929724.1">
    <property type="nucleotide sequence ID" value="NZ_CANMXG010000004.1"/>
</dbReference>
<organism evidence="2 3">
    <name type="scientific">Providencia stuartii</name>
    <dbReference type="NCBI Taxonomy" id="588"/>
    <lineage>
        <taxon>Bacteria</taxon>
        <taxon>Pseudomonadati</taxon>
        <taxon>Pseudomonadota</taxon>
        <taxon>Gammaproteobacteria</taxon>
        <taxon>Enterobacterales</taxon>
        <taxon>Morganellaceae</taxon>
        <taxon>Providencia</taxon>
    </lineage>
</organism>
<evidence type="ECO:0000313" key="2">
    <source>
        <dbReference type="EMBL" id="OHT22784.1"/>
    </source>
</evidence>
<proteinExistence type="predicted"/>
<sequence length="60" mass="6748">MHTHIKRKFQQQVKKQAVGKVLKVVVTLAMTYGPGGVIGKVIKIVGSKWVISYLTKRLTR</sequence>
<name>A0A1S1HKG0_PROST</name>
<evidence type="ECO:0000313" key="1">
    <source>
        <dbReference type="EMBL" id="EMJ5133189.1"/>
    </source>
</evidence>
<protein>
    <recommendedName>
        <fullName evidence="4">Phage shock protein D</fullName>
    </recommendedName>
</protein>
<dbReference type="EMBL" id="LVIE01000212">
    <property type="protein sequence ID" value="OHT22784.1"/>
    <property type="molecule type" value="Genomic_DNA"/>
</dbReference>
<gene>
    <name evidence="2" type="ORF">A3Q29_09815</name>
    <name evidence="1" type="ORF">RG298_000868</name>
</gene>
<reference evidence="2 3" key="1">
    <citation type="submission" date="2016-03" db="EMBL/GenBank/DDBJ databases">
        <title>Genome sequence of Providencia stuartii strain, isolated from the salivary glands of larval Lucilia sericata.</title>
        <authorList>
            <person name="Yuan Y."/>
            <person name="Zhang Y."/>
            <person name="Fu S."/>
            <person name="Crippen T.L."/>
            <person name="Visi D."/>
            <person name="Benbow M.E."/>
            <person name="Allen M."/>
            <person name="Tomberlin J.K."/>
            <person name="Sze S.-H."/>
            <person name="Tarone A.M."/>
        </authorList>
    </citation>
    <scope>NUCLEOTIDE SEQUENCE [LARGE SCALE GENOMIC DNA]</scope>
    <source>
        <strain evidence="2 3">Crippen</strain>
    </source>
</reference>
<dbReference type="EMBL" id="ABMABF030000002">
    <property type="protein sequence ID" value="EMJ5133189.1"/>
    <property type="molecule type" value="Genomic_DNA"/>
</dbReference>